<organism evidence="2">
    <name type="scientific">Spironucleus salmonicida</name>
    <dbReference type="NCBI Taxonomy" id="348837"/>
    <lineage>
        <taxon>Eukaryota</taxon>
        <taxon>Metamonada</taxon>
        <taxon>Diplomonadida</taxon>
        <taxon>Hexamitidae</taxon>
        <taxon>Hexamitinae</taxon>
        <taxon>Spironucleus</taxon>
    </lineage>
</organism>
<dbReference type="AlphaFoldDB" id="V6LGV3"/>
<evidence type="ECO:0000313" key="4">
    <source>
        <dbReference type="Proteomes" id="UP000018208"/>
    </source>
</evidence>
<reference evidence="3" key="2">
    <citation type="submission" date="2020-12" db="EMBL/GenBank/DDBJ databases">
        <title>New Spironucleus salmonicida genome in near-complete chromosomes.</title>
        <authorList>
            <person name="Xu F."/>
            <person name="Kurt Z."/>
            <person name="Jimenez-Gonzalez A."/>
            <person name="Astvaldsson A."/>
            <person name="Andersson J.O."/>
            <person name="Svard S.G."/>
        </authorList>
    </citation>
    <scope>NUCLEOTIDE SEQUENCE</scope>
    <source>
        <strain evidence="3">ATCC 50377</strain>
    </source>
</reference>
<keyword evidence="2" id="KW-0269">Exonuclease</keyword>
<dbReference type="OrthoDB" id="7862313at2759"/>
<sequence>MNVNYQDFYTYDQESQIIKQMYLQQQKYSVYKSINIQFLTLNCGDKYLNDTFFDSIDQNNVAIFVSLQEFDLDMTSILAHQSKRADLYVKNLNKRFPKFQIFVKQMGSMLMMILIQKYIQSTVTFQTVATGLMGKIANKGGILARIQILDTTLLVAGCHLSASRDRDGVKLRNADLHKILSGYQPQNKSSISSQYWASNLKCKPNVPDSFIDLDSIFIIGDLNYRVESQLSESSVSNGITSLDIYTQFKQGDQLLSQIEKWNLKNDENLYLNDISEQEFDFLPTYCLIPNESNVPSINIYATDPTIGNGKVRMPAFTDRVLQRLINYDIIFQATSYDSVPNYQISDHRPVTQLGTILIRSYDKRRMTETRQRIADDIKKQFYELMPKFTVEAQKDYLKITSLNSFKLNIIVQNHHQNQPLVLEVTTNSPFIKIDNPLIQIKPQSKYDFQYLYYISTLNQEISSLQILKSLFSGIDLNFILFFTHFHHEVLLDKRNIQIQVDTQFEQNILSSNLFTDSNIYESYIDNLYQIINQKNLIGYNTIKNTKFRTNFPASESDKWNSLSKLVDDLCIKHHEYQTIFHQIKNSNIESTSSINQQISLFRGLQYSEKTLNPECAQYYGEILTNFISHELQQFQILDQHSEFNILNPSSCKDFFYGFITILKFHAYPQLQNLIPVFNQIKNESKLTSDEICRQASLYLLETLEYKTRFQLFGLFMIENIIPGTIEKFSCLLNNKSLYDVIHFIYKTLRY</sequence>
<dbReference type="PANTHER" id="PTHR11200:SF275">
    <property type="entry name" value="LD06095P"/>
    <property type="match status" value="1"/>
</dbReference>
<accession>V6LGV3</accession>
<evidence type="ECO:0000313" key="2">
    <source>
        <dbReference type="EMBL" id="EST43538.1"/>
    </source>
</evidence>
<dbReference type="VEuPathDB" id="GiardiaDB:SS50377_20861"/>
<dbReference type="PANTHER" id="PTHR11200">
    <property type="entry name" value="INOSITOL 5-PHOSPHATASE"/>
    <property type="match status" value="1"/>
</dbReference>
<keyword evidence="2" id="KW-0378">Hydrolase</keyword>
<name>V6LGV3_9EUKA</name>
<evidence type="ECO:0000259" key="1">
    <source>
        <dbReference type="SMART" id="SM00128"/>
    </source>
</evidence>
<dbReference type="Proteomes" id="UP000018208">
    <property type="component" value="Unassembled WGS sequence"/>
</dbReference>
<proteinExistence type="predicted"/>
<reference evidence="2 3" key="1">
    <citation type="journal article" date="2014" name="PLoS Genet.">
        <title>The Genome of Spironucleus salmonicida Highlights a Fish Pathogen Adapted to Fluctuating Environments.</title>
        <authorList>
            <person name="Xu F."/>
            <person name="Jerlstrom-Hultqvist J."/>
            <person name="Einarsson E."/>
            <person name="Astvaldsson A."/>
            <person name="Svard S.G."/>
            <person name="Andersson J.O."/>
        </authorList>
    </citation>
    <scope>NUCLEOTIDE SEQUENCE</scope>
    <source>
        <strain evidence="3">ATCC 50377</strain>
    </source>
</reference>
<keyword evidence="2" id="KW-0255">Endonuclease</keyword>
<feature type="domain" description="Inositol polyphosphate-related phosphatase" evidence="1">
    <location>
        <begin position="32"/>
        <end position="362"/>
    </location>
</feature>
<dbReference type="GO" id="GO:0004439">
    <property type="term" value="F:phosphatidylinositol-4,5-bisphosphate 5-phosphatase activity"/>
    <property type="evidence" value="ECO:0007669"/>
    <property type="project" value="TreeGrafter"/>
</dbReference>
<evidence type="ECO:0000313" key="3">
    <source>
        <dbReference type="EMBL" id="KAH0577507.1"/>
    </source>
</evidence>
<dbReference type="Gene3D" id="3.60.10.10">
    <property type="entry name" value="Endonuclease/exonuclease/phosphatase"/>
    <property type="match status" value="1"/>
</dbReference>
<dbReference type="InterPro" id="IPR046985">
    <property type="entry name" value="IP5"/>
</dbReference>
<dbReference type="GO" id="GO:0046856">
    <property type="term" value="P:phosphatidylinositol dephosphorylation"/>
    <property type="evidence" value="ECO:0007669"/>
    <property type="project" value="InterPro"/>
</dbReference>
<keyword evidence="2" id="KW-0540">Nuclease</keyword>
<dbReference type="GO" id="GO:0004527">
    <property type="term" value="F:exonuclease activity"/>
    <property type="evidence" value="ECO:0007669"/>
    <property type="project" value="UniProtKB-KW"/>
</dbReference>
<dbReference type="EMBL" id="KI546135">
    <property type="protein sequence ID" value="EST43538.1"/>
    <property type="molecule type" value="Genomic_DNA"/>
</dbReference>
<dbReference type="SMART" id="SM00128">
    <property type="entry name" value="IPPc"/>
    <property type="match status" value="1"/>
</dbReference>
<dbReference type="Pfam" id="PF22669">
    <property type="entry name" value="Exo_endo_phos2"/>
    <property type="match status" value="1"/>
</dbReference>
<dbReference type="GO" id="GO:0004519">
    <property type="term" value="F:endonuclease activity"/>
    <property type="evidence" value="ECO:0007669"/>
    <property type="project" value="UniProtKB-KW"/>
</dbReference>
<protein>
    <submittedName>
        <fullName evidence="2">Endonuclease/Exonuclease/phosphatase family protein</fullName>
    </submittedName>
    <submittedName>
        <fullName evidence="3">Type II inositol-1,4,5-trisphosphate 5-phosphatase</fullName>
    </submittedName>
</protein>
<dbReference type="InterPro" id="IPR000300">
    <property type="entry name" value="IPPc"/>
</dbReference>
<gene>
    <name evidence="2" type="ORF">SS50377_16574</name>
    <name evidence="3" type="ORF">SS50377_20861</name>
</gene>
<dbReference type="EMBL" id="AUWU02000001">
    <property type="protein sequence ID" value="KAH0577507.1"/>
    <property type="molecule type" value="Genomic_DNA"/>
</dbReference>
<keyword evidence="4" id="KW-1185">Reference proteome</keyword>
<dbReference type="InterPro" id="IPR036691">
    <property type="entry name" value="Endo/exonu/phosph_ase_sf"/>
</dbReference>
<dbReference type="SUPFAM" id="SSF56219">
    <property type="entry name" value="DNase I-like"/>
    <property type="match status" value="1"/>
</dbReference>